<proteinExistence type="predicted"/>
<accession>A0ABS8PTL9</accession>
<name>A0ABS8PTL9_9BACT</name>
<comment type="caution">
    <text evidence="1">The sequence shown here is derived from an EMBL/GenBank/DDBJ whole genome shotgun (WGS) entry which is preliminary data.</text>
</comment>
<gene>
    <name evidence="1" type="ORF">LQ567_16705</name>
</gene>
<reference evidence="1 2" key="1">
    <citation type="submission" date="2021-11" db="EMBL/GenBank/DDBJ databases">
        <title>Genomic of Niabella pedocola.</title>
        <authorList>
            <person name="Wu T."/>
        </authorList>
    </citation>
    <scope>NUCLEOTIDE SEQUENCE [LARGE SCALE GENOMIC DNA]</scope>
    <source>
        <strain evidence="1 2">JCM 31011</strain>
    </source>
</reference>
<evidence type="ECO:0000313" key="1">
    <source>
        <dbReference type="EMBL" id="MCD2424422.1"/>
    </source>
</evidence>
<protein>
    <submittedName>
        <fullName evidence="1">Uncharacterized protein</fullName>
    </submittedName>
</protein>
<evidence type="ECO:0000313" key="2">
    <source>
        <dbReference type="Proteomes" id="UP001199816"/>
    </source>
</evidence>
<dbReference type="Proteomes" id="UP001199816">
    <property type="component" value="Unassembled WGS sequence"/>
</dbReference>
<dbReference type="RefSeq" id="WP_231006252.1">
    <property type="nucleotide sequence ID" value="NZ_JAJNEC010000005.1"/>
</dbReference>
<organism evidence="1 2">
    <name type="scientific">Niabella pedocola</name>
    <dbReference type="NCBI Taxonomy" id="1752077"/>
    <lineage>
        <taxon>Bacteria</taxon>
        <taxon>Pseudomonadati</taxon>
        <taxon>Bacteroidota</taxon>
        <taxon>Chitinophagia</taxon>
        <taxon>Chitinophagales</taxon>
        <taxon>Chitinophagaceae</taxon>
        <taxon>Niabella</taxon>
    </lineage>
</organism>
<dbReference type="EMBL" id="JAJNEC010000005">
    <property type="protein sequence ID" value="MCD2424422.1"/>
    <property type="molecule type" value="Genomic_DNA"/>
</dbReference>
<sequence length="548" mass="64783">MLYLSAQPDNSYFVWQLQVQLSNFKKFKISKRDIHVLIGYNQDLGLSYDALDLIKNFSQMACFFCYPDLRIKKKYSASIRPNIIKQHFLKHQYLENEIVFYHDCDIVFTHALPDFESLTTDDSWYFSDTRSYLDTNYIKLHGNSVLKEMCSIVDIDESIVIENDCNAGGAQVLLKYVKHDFWDKLENNCEQLYSHLKNSTARYAKEFSMQNNCSEEEYKPITAWCADMWALLWNAIKLGVKIKVHEELDFSWPINPIEMWRNKKIFHNAGITNLTKDHFFYKALYSDNHPYYYDQNHIKKDSCSYMYLAEIESFEKKLRYNLMDTTFLIVIDKITNQGKSILDKGINYILRFFDTQILIVEFGDRSQLSSWKFQTSVKHLFVRSETIQPYRGDTLQQNINTKIVFKFSIEALVIPTQIYRAVLTIRHKFTDICHAHSGRVFPMEDVSFYETPRINTNLIKLDNQVEYNPAIGCFAIKTNVLYKIALTQIPSTHLDEIMFYFLCKNSKYYVSNLKGPIFKNKYSFKNPIKKIDEKKMKTLITYFENENL</sequence>
<keyword evidence="2" id="KW-1185">Reference proteome</keyword>